<organism evidence="14 15">
    <name type="scientific">Anopheles culicifacies</name>
    <dbReference type="NCBI Taxonomy" id="139723"/>
    <lineage>
        <taxon>Eukaryota</taxon>
        <taxon>Metazoa</taxon>
        <taxon>Ecdysozoa</taxon>
        <taxon>Arthropoda</taxon>
        <taxon>Hexapoda</taxon>
        <taxon>Insecta</taxon>
        <taxon>Pterygota</taxon>
        <taxon>Neoptera</taxon>
        <taxon>Endopterygota</taxon>
        <taxon>Diptera</taxon>
        <taxon>Nematocera</taxon>
        <taxon>Culicoidea</taxon>
        <taxon>Culicidae</taxon>
        <taxon>Anophelinae</taxon>
        <taxon>Anopheles</taxon>
        <taxon>culicifacies species complex</taxon>
    </lineage>
</organism>
<reference evidence="14" key="2">
    <citation type="submission" date="2020-05" db="UniProtKB">
        <authorList>
            <consortium name="EnsemblMetazoa"/>
        </authorList>
    </citation>
    <scope>IDENTIFICATION</scope>
    <source>
        <strain evidence="14">A-37</strain>
    </source>
</reference>
<evidence type="ECO:0000256" key="6">
    <source>
        <dbReference type="ARBA" id="ARBA00023140"/>
    </source>
</evidence>
<dbReference type="PANTHER" id="PTHR23058">
    <property type="entry name" value="PEROXISOMAL MEMBRANE PROTEIN PEX14"/>
    <property type="match status" value="1"/>
</dbReference>
<dbReference type="InterPro" id="IPR006785">
    <property type="entry name" value="Pex14_N"/>
</dbReference>
<dbReference type="VEuPathDB" id="VectorBase:ACUA023230"/>
<dbReference type="PANTHER" id="PTHR23058:SF0">
    <property type="entry name" value="PEROXISOMAL MEMBRANE PROTEIN PEX14"/>
    <property type="match status" value="1"/>
</dbReference>
<sequence length="304" mass="32769">MSEGSNEGAESPPTNTGVLTATASVATSADTTTSEHMATEPPSLPPREHLIVTAVKFLNNPNVVRSAITKKQAFLRSKGLSEDEIQIACERAGVFTANPSTIPTQTVISMGVESSGGSGIGGGSYAKPGYQLQPRPNFLTRMKDMLSSVALLSGLMYGVYLFYKKFIEPLLFRSKKKKSITEQLTELNQSMTVKIDTLSAELGKIKEELNQVNQTNTTVKELANFKGDLDSIKGLLLNRKQFASPNLPVVPPSIPAWQLRSQQHQPASSEGEHDKHDDNDTGSGSGSSENDVVLKNSDSSLEIM</sequence>
<keyword evidence="2 10" id="KW-0813">Transport</keyword>
<evidence type="ECO:0000256" key="4">
    <source>
        <dbReference type="ARBA" id="ARBA00023010"/>
    </source>
</evidence>
<accession>A0A182MPJ9</accession>
<evidence type="ECO:0000256" key="3">
    <source>
        <dbReference type="ARBA" id="ARBA00022927"/>
    </source>
</evidence>
<feature type="domain" description="Peroxisome membrane anchor protein Pex14p N-terminal" evidence="13">
    <location>
        <begin position="47"/>
        <end position="88"/>
    </location>
</feature>
<dbReference type="Pfam" id="PF04695">
    <property type="entry name" value="Pex14_N"/>
    <property type="match status" value="1"/>
</dbReference>
<keyword evidence="6 10" id="KW-0576">Peroxisome</keyword>
<dbReference type="STRING" id="139723.A0A182MPJ9"/>
<evidence type="ECO:0000256" key="12">
    <source>
        <dbReference type="SAM" id="Phobius"/>
    </source>
</evidence>
<name>A0A182MPJ9_9DIPT</name>
<feature type="compositionally biased region" description="Polar residues" evidence="11">
    <location>
        <begin position="259"/>
        <end position="268"/>
    </location>
</feature>
<feature type="compositionally biased region" description="Basic and acidic residues" evidence="11">
    <location>
        <begin position="270"/>
        <end position="279"/>
    </location>
</feature>
<feature type="region of interest" description="Disordered" evidence="11">
    <location>
        <begin position="27"/>
        <end position="46"/>
    </location>
</feature>
<evidence type="ECO:0000256" key="7">
    <source>
        <dbReference type="ARBA" id="ARBA00029502"/>
    </source>
</evidence>
<keyword evidence="12" id="KW-1133">Transmembrane helix</keyword>
<dbReference type="AlphaFoldDB" id="A0A182MPJ9"/>
<dbReference type="GO" id="GO:0016560">
    <property type="term" value="P:protein import into peroxisome matrix, docking"/>
    <property type="evidence" value="ECO:0007669"/>
    <property type="project" value="UniProtKB-UniRule"/>
</dbReference>
<evidence type="ECO:0000256" key="11">
    <source>
        <dbReference type="SAM" id="MobiDB-lite"/>
    </source>
</evidence>
<evidence type="ECO:0000256" key="8">
    <source>
        <dbReference type="ARBA" id="ARBA00029691"/>
    </source>
</evidence>
<protein>
    <recommendedName>
        <fullName evidence="7 10">Peroxisomal membrane protein PEX14</fullName>
    </recommendedName>
    <alternativeName>
        <fullName evidence="8 10">Peroxin-14</fullName>
    </alternativeName>
</protein>
<keyword evidence="12" id="KW-0812">Transmembrane</keyword>
<dbReference type="GO" id="GO:0005778">
    <property type="term" value="C:peroxisomal membrane"/>
    <property type="evidence" value="ECO:0007669"/>
    <property type="project" value="UniProtKB-SubCell"/>
</dbReference>
<feature type="transmembrane region" description="Helical" evidence="12">
    <location>
        <begin position="145"/>
        <end position="163"/>
    </location>
</feature>
<evidence type="ECO:0000256" key="10">
    <source>
        <dbReference type="RuleBase" id="RU367032"/>
    </source>
</evidence>
<dbReference type="InterPro" id="IPR025655">
    <property type="entry name" value="PEX14"/>
</dbReference>
<dbReference type="Gene3D" id="1.10.10.10">
    <property type="entry name" value="Winged helix-like DNA-binding domain superfamily/Winged helix DNA-binding domain"/>
    <property type="match status" value="1"/>
</dbReference>
<dbReference type="Proteomes" id="UP000075883">
    <property type="component" value="Unassembled WGS sequence"/>
</dbReference>
<comment type="function">
    <text evidence="10">Component of the PEX13-PEX14 docking complex, a translocon channel that specifically mediates the import of peroxisomal cargo proteins bound to PEX5 receptor. The PEX13-PEX14 docking complex forms a large import pore which can be opened to a diameter of about 9 nm. Mechanistically, PEX5 receptor along with cargo proteins associates with the PEX14 subunit of the PEX13-PEX14 docking complex in the cytosol, leading to the insertion of the receptor into the organelle membrane with the concomitant translocation of the cargo into the peroxisome matrix.</text>
</comment>
<dbReference type="GO" id="GO:0005102">
    <property type="term" value="F:signaling receptor binding"/>
    <property type="evidence" value="ECO:0007669"/>
    <property type="project" value="TreeGrafter"/>
</dbReference>
<reference evidence="15" key="1">
    <citation type="submission" date="2013-09" db="EMBL/GenBank/DDBJ databases">
        <title>The Genome Sequence of Anopheles culicifacies species A.</title>
        <authorList>
            <consortium name="The Broad Institute Genomics Platform"/>
            <person name="Neafsey D.E."/>
            <person name="Besansky N."/>
            <person name="Howell P."/>
            <person name="Walton C."/>
            <person name="Young S.K."/>
            <person name="Zeng Q."/>
            <person name="Gargeya S."/>
            <person name="Fitzgerald M."/>
            <person name="Haas B."/>
            <person name="Abouelleil A."/>
            <person name="Allen A.W."/>
            <person name="Alvarado L."/>
            <person name="Arachchi H.M."/>
            <person name="Berlin A.M."/>
            <person name="Chapman S.B."/>
            <person name="Gainer-Dewar J."/>
            <person name="Goldberg J."/>
            <person name="Griggs A."/>
            <person name="Gujja S."/>
            <person name="Hansen M."/>
            <person name="Howarth C."/>
            <person name="Imamovic A."/>
            <person name="Ireland A."/>
            <person name="Larimer J."/>
            <person name="McCowan C."/>
            <person name="Murphy C."/>
            <person name="Pearson M."/>
            <person name="Poon T.W."/>
            <person name="Priest M."/>
            <person name="Roberts A."/>
            <person name="Saif S."/>
            <person name="Shea T."/>
            <person name="Sisk P."/>
            <person name="Sykes S."/>
            <person name="Wortman J."/>
            <person name="Nusbaum C."/>
            <person name="Birren B."/>
        </authorList>
    </citation>
    <scope>NUCLEOTIDE SEQUENCE [LARGE SCALE GENOMIC DNA]</scope>
    <source>
        <strain evidence="15">A-37</strain>
    </source>
</reference>
<feature type="region of interest" description="Disordered" evidence="11">
    <location>
        <begin position="258"/>
        <end position="304"/>
    </location>
</feature>
<proteinExistence type="inferred from homology"/>
<evidence type="ECO:0000256" key="5">
    <source>
        <dbReference type="ARBA" id="ARBA00023136"/>
    </source>
</evidence>
<keyword evidence="4" id="KW-0811">Translocation</keyword>
<evidence type="ECO:0000256" key="1">
    <source>
        <dbReference type="ARBA" id="ARBA00005443"/>
    </source>
</evidence>
<keyword evidence="3 10" id="KW-0653">Protein transport</keyword>
<dbReference type="InterPro" id="IPR036388">
    <property type="entry name" value="WH-like_DNA-bd_sf"/>
</dbReference>
<dbReference type="GO" id="GO:1990429">
    <property type="term" value="C:peroxisomal importomer complex"/>
    <property type="evidence" value="ECO:0007669"/>
    <property type="project" value="TreeGrafter"/>
</dbReference>
<evidence type="ECO:0000259" key="13">
    <source>
        <dbReference type="Pfam" id="PF04695"/>
    </source>
</evidence>
<keyword evidence="15" id="KW-1185">Reference proteome</keyword>
<dbReference type="EMBL" id="AXCM01000856">
    <property type="status" value="NOT_ANNOTATED_CDS"/>
    <property type="molecule type" value="Genomic_DNA"/>
</dbReference>
<evidence type="ECO:0000256" key="2">
    <source>
        <dbReference type="ARBA" id="ARBA00022448"/>
    </source>
</evidence>
<evidence type="ECO:0000313" key="15">
    <source>
        <dbReference type="Proteomes" id="UP000075883"/>
    </source>
</evidence>
<evidence type="ECO:0000256" key="9">
    <source>
        <dbReference type="ARBA" id="ARBA00046271"/>
    </source>
</evidence>
<dbReference type="EnsemblMetazoa" id="ACUA023230-RA">
    <property type="protein sequence ID" value="ACUA023230-PA"/>
    <property type="gene ID" value="ACUA023230"/>
</dbReference>
<comment type="similarity">
    <text evidence="1 10">Belongs to the peroxin-14 family.</text>
</comment>
<keyword evidence="5 10" id="KW-0472">Membrane</keyword>
<evidence type="ECO:0000313" key="14">
    <source>
        <dbReference type="EnsemblMetazoa" id="ACUA023230-PA"/>
    </source>
</evidence>
<comment type="subcellular location">
    <subcellularLocation>
        <location evidence="9 10">Peroxisome membrane</location>
    </subcellularLocation>
</comment>